<evidence type="ECO:0000313" key="3">
    <source>
        <dbReference type="Proteomes" id="UP001232148"/>
    </source>
</evidence>
<feature type="chain" id="PRO_5041982616" evidence="1">
    <location>
        <begin position="28"/>
        <end position="203"/>
    </location>
</feature>
<protein>
    <submittedName>
        <fullName evidence="2">Uncharacterized protein</fullName>
    </submittedName>
</protein>
<evidence type="ECO:0000256" key="1">
    <source>
        <dbReference type="SAM" id="SignalP"/>
    </source>
</evidence>
<dbReference type="Proteomes" id="UP001232148">
    <property type="component" value="Unassembled WGS sequence"/>
</dbReference>
<organism evidence="2 3">
    <name type="scientific">Colletotrichum zoysiae</name>
    <dbReference type="NCBI Taxonomy" id="1216348"/>
    <lineage>
        <taxon>Eukaryota</taxon>
        <taxon>Fungi</taxon>
        <taxon>Dikarya</taxon>
        <taxon>Ascomycota</taxon>
        <taxon>Pezizomycotina</taxon>
        <taxon>Sordariomycetes</taxon>
        <taxon>Hypocreomycetidae</taxon>
        <taxon>Glomerellales</taxon>
        <taxon>Glomerellaceae</taxon>
        <taxon>Colletotrichum</taxon>
        <taxon>Colletotrichum graminicola species complex</taxon>
    </lineage>
</organism>
<dbReference type="AlphaFoldDB" id="A0AAD9HER1"/>
<keyword evidence="3" id="KW-1185">Reference proteome</keyword>
<proteinExistence type="predicted"/>
<comment type="caution">
    <text evidence="2">The sequence shown here is derived from an EMBL/GenBank/DDBJ whole genome shotgun (WGS) entry which is preliminary data.</text>
</comment>
<gene>
    <name evidence="2" type="ORF">LX32DRAFT_683611</name>
</gene>
<keyword evidence="1" id="KW-0732">Signal</keyword>
<reference evidence="2" key="1">
    <citation type="submission" date="2021-06" db="EMBL/GenBank/DDBJ databases">
        <title>Comparative genomics, transcriptomics and evolutionary studies reveal genomic signatures of adaptation to plant cell wall in hemibiotrophic fungi.</title>
        <authorList>
            <consortium name="DOE Joint Genome Institute"/>
            <person name="Baroncelli R."/>
            <person name="Diaz J.F."/>
            <person name="Benocci T."/>
            <person name="Peng M."/>
            <person name="Battaglia E."/>
            <person name="Haridas S."/>
            <person name="Andreopoulos W."/>
            <person name="Labutti K."/>
            <person name="Pangilinan J."/>
            <person name="Floch G.L."/>
            <person name="Makela M.R."/>
            <person name="Henrissat B."/>
            <person name="Grigoriev I.V."/>
            <person name="Crouch J.A."/>
            <person name="De Vries R.P."/>
            <person name="Sukno S.A."/>
            <person name="Thon M.R."/>
        </authorList>
    </citation>
    <scope>NUCLEOTIDE SEQUENCE</scope>
    <source>
        <strain evidence="2">MAFF235873</strain>
    </source>
</reference>
<sequence>MHHDAAPLGSLPMIMGVWLIFRIPSLAMPSTVREIQGFDLARVGLLNKSSTSAPGRNRHHLSHTTRGYATLVRRSLGLTTACGIRVLPDGTWVPSSRNSSPPRTLDPKQPKLKFAKVIFPIAGRTDGKHKARLGQRIRPPRKDGVRQMPQQMKHEQTVVVAQVAVIGTASKVAGALPRAVAAPVGAAHADHAEEAPLEKNFAE</sequence>
<name>A0AAD9HER1_9PEZI</name>
<accession>A0AAD9HER1</accession>
<dbReference type="EMBL" id="MU842889">
    <property type="protein sequence ID" value="KAK2027751.1"/>
    <property type="molecule type" value="Genomic_DNA"/>
</dbReference>
<feature type="signal peptide" evidence="1">
    <location>
        <begin position="1"/>
        <end position="27"/>
    </location>
</feature>
<evidence type="ECO:0000313" key="2">
    <source>
        <dbReference type="EMBL" id="KAK2027751.1"/>
    </source>
</evidence>